<accession>A0A852WZ36</accession>
<proteinExistence type="predicted"/>
<keyword evidence="2" id="KW-1185">Reference proteome</keyword>
<comment type="caution">
    <text evidence="1">The sequence shown here is derived from an EMBL/GenBank/DDBJ whole genome shotgun (WGS) entry which is preliminary data.</text>
</comment>
<dbReference type="AlphaFoldDB" id="A0A852WZ36"/>
<dbReference type="Proteomes" id="UP000549066">
    <property type="component" value="Unassembled WGS sequence"/>
</dbReference>
<evidence type="ECO:0000313" key="1">
    <source>
        <dbReference type="EMBL" id="NYG21490.1"/>
    </source>
</evidence>
<reference evidence="1 2" key="1">
    <citation type="submission" date="2020-07" db="EMBL/GenBank/DDBJ databases">
        <title>Sequencing the genomes of 1000 actinobacteria strains.</title>
        <authorList>
            <person name="Klenk H.-P."/>
        </authorList>
    </citation>
    <scope>NUCLEOTIDE SEQUENCE [LARGE SCALE GENOMIC DNA]</scope>
    <source>
        <strain evidence="1 2">DSM 8598</strain>
    </source>
</reference>
<dbReference type="RefSeq" id="WP_179551431.1">
    <property type="nucleotide sequence ID" value="NZ_JACCFI010000001.1"/>
</dbReference>
<sequence length="47" mass="5108">MEFLVTGIALCVFFGGISLIGALRRIADATEEIARNTRDRAEVDAPQ</sequence>
<protein>
    <submittedName>
        <fullName evidence="1">Uncharacterized protein</fullName>
    </submittedName>
</protein>
<name>A0A852WZ36_9MICO</name>
<gene>
    <name evidence="1" type="ORF">BJY17_002237</name>
</gene>
<organism evidence="1 2">
    <name type="scientific">Agromyces hippuratus</name>
    <dbReference type="NCBI Taxonomy" id="286438"/>
    <lineage>
        <taxon>Bacteria</taxon>
        <taxon>Bacillati</taxon>
        <taxon>Actinomycetota</taxon>
        <taxon>Actinomycetes</taxon>
        <taxon>Micrococcales</taxon>
        <taxon>Microbacteriaceae</taxon>
        <taxon>Agromyces</taxon>
    </lineage>
</organism>
<dbReference type="EMBL" id="JACCFI010000001">
    <property type="protein sequence ID" value="NYG21490.1"/>
    <property type="molecule type" value="Genomic_DNA"/>
</dbReference>
<evidence type="ECO:0000313" key="2">
    <source>
        <dbReference type="Proteomes" id="UP000549066"/>
    </source>
</evidence>